<keyword evidence="2" id="KW-1185">Reference proteome</keyword>
<dbReference type="Proteomes" id="UP001239167">
    <property type="component" value="Unassembled WGS sequence"/>
</dbReference>
<evidence type="ECO:0000313" key="2">
    <source>
        <dbReference type="Proteomes" id="UP001239167"/>
    </source>
</evidence>
<protein>
    <recommendedName>
        <fullName evidence="3">DNA-binding protein</fullName>
    </recommendedName>
</protein>
<dbReference type="RefSeq" id="WP_307222397.1">
    <property type="nucleotide sequence ID" value="NZ_JAUSUE010000001.1"/>
</dbReference>
<accession>A0ABT9Y5U5</accession>
<name>A0ABT9Y5U5_9FIRM</name>
<dbReference type="EMBL" id="JAUSUE010000001">
    <property type="protein sequence ID" value="MDQ0202514.1"/>
    <property type="molecule type" value="Genomic_DNA"/>
</dbReference>
<proteinExistence type="predicted"/>
<comment type="caution">
    <text evidence="1">The sequence shown here is derived from an EMBL/GenBank/DDBJ whole genome shotgun (WGS) entry which is preliminary data.</text>
</comment>
<gene>
    <name evidence="1" type="ORF">J2S01_000199</name>
</gene>
<evidence type="ECO:0000313" key="1">
    <source>
        <dbReference type="EMBL" id="MDQ0202514.1"/>
    </source>
</evidence>
<reference evidence="1 2" key="1">
    <citation type="submission" date="2023-07" db="EMBL/GenBank/DDBJ databases">
        <title>Genomic Encyclopedia of Type Strains, Phase IV (KMG-IV): sequencing the most valuable type-strain genomes for metagenomic binning, comparative biology and taxonomic classification.</title>
        <authorList>
            <person name="Goeker M."/>
        </authorList>
    </citation>
    <scope>NUCLEOTIDE SEQUENCE [LARGE SCALE GENOMIC DNA]</scope>
    <source>
        <strain evidence="1 2">DSM 16980</strain>
    </source>
</reference>
<organism evidence="1 2">
    <name type="scientific">Pectinatus haikarae</name>
    <dbReference type="NCBI Taxonomy" id="349096"/>
    <lineage>
        <taxon>Bacteria</taxon>
        <taxon>Bacillati</taxon>
        <taxon>Bacillota</taxon>
        <taxon>Negativicutes</taxon>
        <taxon>Selenomonadales</taxon>
        <taxon>Selenomonadaceae</taxon>
        <taxon>Pectinatus</taxon>
    </lineage>
</organism>
<sequence>MKEDDNMQKAISALKYAEHCGLPYPMVKQYCIEGIIPCFKRSVRYYIRPDIADEALAKYETQKLEPKPEKEIQVLKQPKDFNFFEALKNA</sequence>
<evidence type="ECO:0008006" key="3">
    <source>
        <dbReference type="Google" id="ProtNLM"/>
    </source>
</evidence>